<keyword evidence="3" id="KW-1185">Reference proteome</keyword>
<feature type="transmembrane region" description="Helical" evidence="1">
    <location>
        <begin position="205"/>
        <end position="230"/>
    </location>
</feature>
<comment type="caution">
    <text evidence="2">The sequence shown here is derived from an EMBL/GenBank/DDBJ whole genome shotgun (WGS) entry which is preliminary data.</text>
</comment>
<keyword evidence="1" id="KW-0472">Membrane</keyword>
<dbReference type="RefSeq" id="WP_344737318.1">
    <property type="nucleotide sequence ID" value="NZ_BAAAYU010000005.1"/>
</dbReference>
<feature type="transmembrane region" description="Helical" evidence="1">
    <location>
        <begin position="237"/>
        <end position="256"/>
    </location>
</feature>
<feature type="transmembrane region" description="Helical" evidence="1">
    <location>
        <begin position="276"/>
        <end position="300"/>
    </location>
</feature>
<evidence type="ECO:0000313" key="2">
    <source>
        <dbReference type="EMBL" id="GAA3632649.1"/>
    </source>
</evidence>
<feature type="transmembrane region" description="Helical" evidence="1">
    <location>
        <begin position="155"/>
        <end position="176"/>
    </location>
</feature>
<feature type="transmembrane region" description="Helical" evidence="1">
    <location>
        <begin position="18"/>
        <end position="39"/>
    </location>
</feature>
<dbReference type="EMBL" id="BAAAYU010000005">
    <property type="protein sequence ID" value="GAA3632649.1"/>
    <property type="molecule type" value="Genomic_DNA"/>
</dbReference>
<keyword evidence="1" id="KW-0812">Transmembrane</keyword>
<dbReference type="Proteomes" id="UP001501697">
    <property type="component" value="Unassembled WGS sequence"/>
</dbReference>
<evidence type="ECO:0000256" key="1">
    <source>
        <dbReference type="SAM" id="Phobius"/>
    </source>
</evidence>
<feature type="transmembrane region" description="Helical" evidence="1">
    <location>
        <begin position="307"/>
        <end position="326"/>
    </location>
</feature>
<feature type="transmembrane region" description="Helical" evidence="1">
    <location>
        <begin position="111"/>
        <end position="134"/>
    </location>
</feature>
<feature type="transmembrane region" description="Helical" evidence="1">
    <location>
        <begin position="45"/>
        <end position="73"/>
    </location>
</feature>
<organism evidence="2 3">
    <name type="scientific">Microbacterium awajiense</name>
    <dbReference type="NCBI Taxonomy" id="415214"/>
    <lineage>
        <taxon>Bacteria</taxon>
        <taxon>Bacillati</taxon>
        <taxon>Actinomycetota</taxon>
        <taxon>Actinomycetes</taxon>
        <taxon>Micrococcales</taxon>
        <taxon>Microbacteriaceae</taxon>
        <taxon>Microbacterium</taxon>
    </lineage>
</organism>
<feature type="transmembrane region" description="Helical" evidence="1">
    <location>
        <begin position="85"/>
        <end position="105"/>
    </location>
</feature>
<protein>
    <submittedName>
        <fullName evidence="2">Uncharacterized protein</fullName>
    </submittedName>
</protein>
<proteinExistence type="predicted"/>
<sequence>MADTDPARLRSAYSRMSWAALAVGGIASAVGGFVLGVVGGSSAPAAVAVVYAVIGAVSAIGAAGVVLLVLAMLRAYESSSMSLRLAVAAAAPAVVVALASSWTASVLSPPIAAWVALPTGLFAAAVGAGLAFTAERRAPHARRPQPRDHIPADAGLWPLAGGVASVVMGPATLWLLREVLHVNCGRGAPGTEAGGGWICADGISYLWAAILLGGAAVGIAVVGALVAYLVRNDRVAAVLLTLLAAFSVGWMLGWTWYGSSHLVWQTPPGVAGTDFWVAAVGPAALVASAAIGSAITALVFGGRTARLLVAVALGGMAVATVLQPGLAPATLVAAGALGGALRRSTVPRPEESRAIVRPERGSRT</sequence>
<evidence type="ECO:0000313" key="3">
    <source>
        <dbReference type="Proteomes" id="UP001501697"/>
    </source>
</evidence>
<reference evidence="3" key="1">
    <citation type="journal article" date="2019" name="Int. J. Syst. Evol. Microbiol.">
        <title>The Global Catalogue of Microorganisms (GCM) 10K type strain sequencing project: providing services to taxonomists for standard genome sequencing and annotation.</title>
        <authorList>
            <consortium name="The Broad Institute Genomics Platform"/>
            <consortium name="The Broad Institute Genome Sequencing Center for Infectious Disease"/>
            <person name="Wu L."/>
            <person name="Ma J."/>
        </authorList>
    </citation>
    <scope>NUCLEOTIDE SEQUENCE [LARGE SCALE GENOMIC DNA]</scope>
    <source>
        <strain evidence="3">JCM 16544</strain>
    </source>
</reference>
<keyword evidence="1" id="KW-1133">Transmembrane helix</keyword>
<name>A0ABP7AIL6_9MICO</name>
<accession>A0ABP7AIL6</accession>
<gene>
    <name evidence="2" type="ORF">GCM10022200_14480</name>
</gene>